<comment type="caution">
    <text evidence="1">The sequence shown here is derived from an EMBL/GenBank/DDBJ whole genome shotgun (WGS) entry which is preliminary data.</text>
</comment>
<reference evidence="1" key="2">
    <citation type="submission" date="2021-12" db="EMBL/GenBank/DDBJ databases">
        <title>Resequencing data analysis of finger millet.</title>
        <authorList>
            <person name="Hatakeyama M."/>
            <person name="Aluri S."/>
            <person name="Balachadran M.T."/>
            <person name="Sivarajan S.R."/>
            <person name="Poveda L."/>
            <person name="Shimizu-Inatsugi R."/>
            <person name="Schlapbach R."/>
            <person name="Sreeman S.M."/>
            <person name="Shimizu K.K."/>
        </authorList>
    </citation>
    <scope>NUCLEOTIDE SEQUENCE</scope>
</reference>
<proteinExistence type="predicted"/>
<reference evidence="1" key="1">
    <citation type="journal article" date="2018" name="DNA Res.">
        <title>Multiple hybrid de novo genome assembly of finger millet, an orphan allotetraploid crop.</title>
        <authorList>
            <person name="Hatakeyama M."/>
            <person name="Aluri S."/>
            <person name="Balachadran M.T."/>
            <person name="Sivarajan S.R."/>
            <person name="Patrignani A."/>
            <person name="Gruter S."/>
            <person name="Poveda L."/>
            <person name="Shimizu-Inatsugi R."/>
            <person name="Baeten J."/>
            <person name="Francoijs K.J."/>
            <person name="Nataraja K.N."/>
            <person name="Reddy Y.A.N."/>
            <person name="Phadnis S."/>
            <person name="Ravikumar R.L."/>
            <person name="Schlapbach R."/>
            <person name="Sreeman S.M."/>
            <person name="Shimizu K.K."/>
        </authorList>
    </citation>
    <scope>NUCLEOTIDE SEQUENCE</scope>
</reference>
<accession>A0AAV5E8Q8</accession>
<evidence type="ECO:0000313" key="2">
    <source>
        <dbReference type="Proteomes" id="UP001054889"/>
    </source>
</evidence>
<evidence type="ECO:0008006" key="3">
    <source>
        <dbReference type="Google" id="ProtNLM"/>
    </source>
</evidence>
<organism evidence="1 2">
    <name type="scientific">Eleusine coracana subsp. coracana</name>
    <dbReference type="NCBI Taxonomy" id="191504"/>
    <lineage>
        <taxon>Eukaryota</taxon>
        <taxon>Viridiplantae</taxon>
        <taxon>Streptophyta</taxon>
        <taxon>Embryophyta</taxon>
        <taxon>Tracheophyta</taxon>
        <taxon>Spermatophyta</taxon>
        <taxon>Magnoliopsida</taxon>
        <taxon>Liliopsida</taxon>
        <taxon>Poales</taxon>
        <taxon>Poaceae</taxon>
        <taxon>PACMAD clade</taxon>
        <taxon>Chloridoideae</taxon>
        <taxon>Cynodonteae</taxon>
        <taxon>Eleusininae</taxon>
        <taxon>Eleusine</taxon>
    </lineage>
</organism>
<keyword evidence="2" id="KW-1185">Reference proteome</keyword>
<protein>
    <recommendedName>
        <fullName evidence="3">F-box domain-containing protein</fullName>
    </recommendedName>
</protein>
<dbReference type="Proteomes" id="UP001054889">
    <property type="component" value="Unassembled WGS sequence"/>
</dbReference>
<dbReference type="EMBL" id="BQKI01000073">
    <property type="protein sequence ID" value="GJN18571.1"/>
    <property type="molecule type" value="Genomic_DNA"/>
</dbReference>
<evidence type="ECO:0000313" key="1">
    <source>
        <dbReference type="EMBL" id="GJN18571.1"/>
    </source>
</evidence>
<sequence length="290" mass="33403">MDLLCDNLVEEILLCHPLKHLVIRSTARRYNDLALGSEFATRHWQLHSPYMYLSGSNSDEWTPPRLPYPPILRRYHHFTPPSLGQDSTAAYFLGLYPWPDLAVAYSYSSVVDSVHCIEVPYPRDDDSGLNRCIGERHGGGLRYAHFDGMYFVVWDSDDHHNNIPFTTWTQVHLAVVRDVLQRRSSETFFRSGSKLGWSGVKPKTTWCSVFTLLGFDPTDEDVFFFQAPQLECLAAYSMSDRMLSFRCHLMPRVTFAPADNFPYRRQPRAVEIPGMHYLDAPKDRCTKSIS</sequence>
<gene>
    <name evidence="1" type="primary">gb05743</name>
    <name evidence="1" type="ORF">PR202_gb05743</name>
</gene>
<dbReference type="AlphaFoldDB" id="A0AAV5E8Q8"/>
<name>A0AAV5E8Q8_ELECO</name>